<evidence type="ECO:0000313" key="1">
    <source>
        <dbReference type="EMBL" id="EXB65160.1"/>
    </source>
</evidence>
<evidence type="ECO:0000313" key="2">
    <source>
        <dbReference type="Proteomes" id="UP000020865"/>
    </source>
</evidence>
<comment type="caution">
    <text evidence="1">The sequence shown here is derived from an EMBL/GenBank/DDBJ whole genome shotgun (WGS) entry which is preliminary data.</text>
</comment>
<accession>A0A9P2XLU0</accession>
<name>A0A9P2XLU0_ACIBA</name>
<proteinExistence type="predicted"/>
<gene>
    <name evidence="1" type="ORF">J545_0539</name>
</gene>
<dbReference type="AlphaFoldDB" id="A0A9P2XLU0"/>
<protein>
    <submittedName>
        <fullName evidence="1">Uncharacterized protein</fullName>
    </submittedName>
</protein>
<dbReference type="EMBL" id="JEWR01000004">
    <property type="protein sequence ID" value="EXB65160.1"/>
    <property type="molecule type" value="Genomic_DNA"/>
</dbReference>
<dbReference type="Proteomes" id="UP000020865">
    <property type="component" value="Unassembled WGS sequence"/>
</dbReference>
<organism evidence="1 2">
    <name type="scientific">Acinetobacter baumannii 1462234</name>
    <dbReference type="NCBI Taxonomy" id="1310646"/>
    <lineage>
        <taxon>Bacteria</taxon>
        <taxon>Pseudomonadati</taxon>
        <taxon>Pseudomonadota</taxon>
        <taxon>Gammaproteobacteria</taxon>
        <taxon>Moraxellales</taxon>
        <taxon>Moraxellaceae</taxon>
        <taxon>Acinetobacter</taxon>
        <taxon>Acinetobacter calcoaceticus/baumannii complex</taxon>
    </lineage>
</organism>
<reference evidence="1 2" key="1">
    <citation type="submission" date="2014-02" db="EMBL/GenBank/DDBJ databases">
        <title>Comparative genomics and transcriptomics to identify genetic mechanisms underlying the emergence of carbapenem resistant Acinetobacter baumannii (CRAb).</title>
        <authorList>
            <person name="Harris A.D."/>
            <person name="Johnson K.J."/>
            <person name="George J."/>
            <person name="Shefchek K."/>
            <person name="Daugherty S.C."/>
            <person name="Parankush S."/>
            <person name="Sadzewicz L."/>
            <person name="Tallon L."/>
            <person name="Sengamalay N."/>
            <person name="Hazen T.H."/>
            <person name="Rasko D.A."/>
        </authorList>
    </citation>
    <scope>NUCLEOTIDE SEQUENCE [LARGE SCALE GENOMIC DNA]</scope>
    <source>
        <strain evidence="1 2">1462234</strain>
    </source>
</reference>
<sequence length="158" mass="16872">MCSDTLNLSLSSSSARMKSRIGLKELSATSLVGAKIISSADCLSLRINAVSIMPAAIVDFVFFFEIRRKNSRINLRLVLGSYAPKIARTNSITHSNVTSPILGLPITSTRINSLNIRSATSATLGNNGLHGINDCLETIRVAQSGQAVVQIGDIEDII</sequence>